<dbReference type="EMBL" id="FXTH01000006">
    <property type="protein sequence ID" value="SMO58694.1"/>
    <property type="molecule type" value="Genomic_DNA"/>
</dbReference>
<evidence type="ECO:0000256" key="2">
    <source>
        <dbReference type="SAM" id="SignalP"/>
    </source>
</evidence>
<reference evidence="3 4" key="1">
    <citation type="submission" date="2017-05" db="EMBL/GenBank/DDBJ databases">
        <authorList>
            <person name="Varghese N."/>
            <person name="Submissions S."/>
        </authorList>
    </citation>
    <scope>NUCLEOTIDE SEQUENCE [LARGE SCALE GENOMIC DNA]</scope>
    <source>
        <strain evidence="3 4">DSM 21194</strain>
    </source>
</reference>
<sequence length="925" mass="104684">MHYQVARRIICCLLLLLTAAIAGAQDRGDEQYSFTFRGDPLSRALESIAEQTQTDMVYDPQIVEGISVYARIEEEGVPGILREVLGATDLDFLTLSSGTVVIVRKVSDAPSYGSYSGKIVDSYTGEPLPGATVMLKNASGGTSTGKNGHFMLNRMVSGSYNIVFSYIGYEAVYKTIEIEARQDYREIIAMKPQPVDIEPVVVTGHLPQVSAAGDGGEQSISPNSAWASAGRMQDAIRSLSLFSGVQYGLPLTDMHLQGGKRGEHRILLDGVPVYNPYSFGRMFSAFSPYAISNVRLFKAGYGTPEGSQIAGLINLKHDVKDTGDPEVTFQADPLSLNLRGRLSFPAGRDSAFSVMGAARSNYWKVYREPTLDQTLRQWDDLDPLLTNVLVDSDNDATLYDPREHHSAVRFYDLHLASEYEFNPYKTLFGSLYLGENEVSTDLLRQATSPQGIPEYLYARDAYHWNNFMGQLTYSQLLSPRLDMSARLSYSSNQFNHRYLLGTSNNPIIPMMAGTSAEAVYSDFQTAIRNDLVPNQRSRNSIRHAIFQTDGTYSFTPRFRVEGGLQFDYVASEVNLSDLFYLPTLSDQRSALFSSYLRGSLRKGEYWKFTLGNRLTYVSMARRLYTEPRGSIQYDRPDSGIGYWSVRLAGGLYRQFVNQFEITNPGPTSLVPSFTVWSHAGLSERPKAWHLSNSFHVEPTEHTRLSLEWFYKWQPATYMVSYDNLLQGEAINRSDMGAFAESTEMTNMGMGMRLHQSLADTRAKVILGYDFNYNRICLDRQFGRSLPASWAEPHRFQLRTMWHLFPGVTAVAKWQSILGRSWGFRQSYYNYLLYEGEYNFGDFDFTHPENDRLDPFHQLDLSFLYRPSSETLDLELRLDLINLLDRRNTIDWSLQPMHEGDGGETYEIRKRSLPGFHPSLSIRLDL</sequence>
<dbReference type="PANTHER" id="PTHR30069">
    <property type="entry name" value="TONB-DEPENDENT OUTER MEMBRANE RECEPTOR"/>
    <property type="match status" value="1"/>
</dbReference>
<feature type="chain" id="PRO_5021862334" evidence="2">
    <location>
        <begin position="25"/>
        <end position="925"/>
    </location>
</feature>
<gene>
    <name evidence="3" type="ORF">SAMN06265218_10678</name>
</gene>
<organism evidence="3 4">
    <name type="scientific">Fodinibius sediminis</name>
    <dbReference type="NCBI Taxonomy" id="1214077"/>
    <lineage>
        <taxon>Bacteria</taxon>
        <taxon>Pseudomonadati</taxon>
        <taxon>Balneolota</taxon>
        <taxon>Balneolia</taxon>
        <taxon>Balneolales</taxon>
        <taxon>Balneolaceae</taxon>
        <taxon>Fodinibius</taxon>
    </lineage>
</organism>
<keyword evidence="4" id="KW-1185">Reference proteome</keyword>
<dbReference type="Proteomes" id="UP000317593">
    <property type="component" value="Unassembled WGS sequence"/>
</dbReference>
<protein>
    <submittedName>
        <fullName evidence="3">Outer membrane receptor proteins, mostly Fe transport</fullName>
    </submittedName>
</protein>
<dbReference type="SUPFAM" id="SSF49464">
    <property type="entry name" value="Carboxypeptidase regulatory domain-like"/>
    <property type="match status" value="1"/>
</dbReference>
<dbReference type="GO" id="GO:0015344">
    <property type="term" value="F:siderophore uptake transmembrane transporter activity"/>
    <property type="evidence" value="ECO:0007669"/>
    <property type="project" value="TreeGrafter"/>
</dbReference>
<evidence type="ECO:0000313" key="3">
    <source>
        <dbReference type="EMBL" id="SMO58694.1"/>
    </source>
</evidence>
<dbReference type="SUPFAM" id="SSF56935">
    <property type="entry name" value="Porins"/>
    <property type="match status" value="1"/>
</dbReference>
<dbReference type="GO" id="GO:0044718">
    <property type="term" value="P:siderophore transmembrane transport"/>
    <property type="evidence" value="ECO:0007669"/>
    <property type="project" value="TreeGrafter"/>
</dbReference>
<keyword evidence="3" id="KW-0675">Receptor</keyword>
<dbReference type="Gene3D" id="3.55.50.30">
    <property type="match status" value="1"/>
</dbReference>
<proteinExistence type="predicted"/>
<feature type="signal peptide" evidence="2">
    <location>
        <begin position="1"/>
        <end position="24"/>
    </location>
</feature>
<dbReference type="Gene3D" id="2.60.40.1120">
    <property type="entry name" value="Carboxypeptidase-like, regulatory domain"/>
    <property type="match status" value="1"/>
</dbReference>
<keyword evidence="1 2" id="KW-0732">Signal</keyword>
<accession>A0A521CGZ7</accession>
<name>A0A521CGZ7_9BACT</name>
<dbReference type="PANTHER" id="PTHR30069:SF29">
    <property type="entry name" value="HEMOGLOBIN AND HEMOGLOBIN-HAPTOGLOBIN-BINDING PROTEIN 1-RELATED"/>
    <property type="match status" value="1"/>
</dbReference>
<dbReference type="GO" id="GO:0009279">
    <property type="term" value="C:cell outer membrane"/>
    <property type="evidence" value="ECO:0007669"/>
    <property type="project" value="TreeGrafter"/>
</dbReference>
<evidence type="ECO:0000256" key="1">
    <source>
        <dbReference type="ARBA" id="ARBA00022729"/>
    </source>
</evidence>
<dbReference type="Pfam" id="PF13715">
    <property type="entry name" value="CarbopepD_reg_2"/>
    <property type="match status" value="1"/>
</dbReference>
<dbReference type="AlphaFoldDB" id="A0A521CGZ7"/>
<dbReference type="RefSeq" id="WP_185958309.1">
    <property type="nucleotide sequence ID" value="NZ_FXTH01000006.1"/>
</dbReference>
<evidence type="ECO:0000313" key="4">
    <source>
        <dbReference type="Proteomes" id="UP000317593"/>
    </source>
</evidence>
<dbReference type="InterPro" id="IPR008969">
    <property type="entry name" value="CarboxyPept-like_regulatory"/>
</dbReference>
<dbReference type="InterPro" id="IPR039426">
    <property type="entry name" value="TonB-dep_rcpt-like"/>
</dbReference>